<accession>A0A5A7UYR0</accession>
<sequence length="146" mass="17093">MALEVRGAPNVVNDSSRMTSEVREALDIFVLRWEFPVRPMKRREKKISNIVVVSLPSCLSCHLPPYGSLCSFKLVLVKILRDCIFRGYYPSSFYEAKRKFRDLSLGYETIHTCKYNCVLYWKEFIDLQHCSTCDEAQYKKGFADMR</sequence>
<dbReference type="Proteomes" id="UP000321393">
    <property type="component" value="Unassembled WGS sequence"/>
</dbReference>
<dbReference type="OrthoDB" id="1411153at2759"/>
<evidence type="ECO:0000313" key="1">
    <source>
        <dbReference type="EMBL" id="KAA0060194.1"/>
    </source>
</evidence>
<name>A0A5A7UYR0_CUCMM</name>
<dbReference type="Proteomes" id="UP000321947">
    <property type="component" value="Unassembled WGS sequence"/>
</dbReference>
<dbReference type="PANTHER" id="PTHR10775">
    <property type="entry name" value="OS08G0208400 PROTEIN"/>
    <property type="match status" value="1"/>
</dbReference>
<dbReference type="AlphaFoldDB" id="A0A5A7UYR0"/>
<evidence type="ECO:0000313" key="4">
    <source>
        <dbReference type="Proteomes" id="UP000321947"/>
    </source>
</evidence>
<reference evidence="3 4" key="1">
    <citation type="submission" date="2019-08" db="EMBL/GenBank/DDBJ databases">
        <title>Draft genome sequences of two oriental melons (Cucumis melo L. var makuwa).</title>
        <authorList>
            <person name="Kwon S.-Y."/>
        </authorList>
    </citation>
    <scope>NUCLEOTIDE SEQUENCE [LARGE SCALE GENOMIC DNA]</scope>
    <source>
        <strain evidence="4">cv. Chang Bougi</strain>
        <strain evidence="3">cv. SW 3</strain>
        <tissue evidence="1">Leaf</tissue>
    </source>
</reference>
<evidence type="ECO:0000313" key="2">
    <source>
        <dbReference type="EMBL" id="TYJ95566.1"/>
    </source>
</evidence>
<comment type="caution">
    <text evidence="1">The sequence shown here is derived from an EMBL/GenBank/DDBJ whole genome shotgun (WGS) entry which is preliminary data.</text>
</comment>
<dbReference type="PANTHER" id="PTHR10775:SF185">
    <property type="entry name" value="OS08G0208400 PROTEIN"/>
    <property type="match status" value="1"/>
</dbReference>
<protein>
    <submittedName>
        <fullName evidence="1">Uncharacterized protein</fullName>
    </submittedName>
</protein>
<organism evidence="1 3">
    <name type="scientific">Cucumis melo var. makuwa</name>
    <name type="common">Oriental melon</name>
    <dbReference type="NCBI Taxonomy" id="1194695"/>
    <lineage>
        <taxon>Eukaryota</taxon>
        <taxon>Viridiplantae</taxon>
        <taxon>Streptophyta</taxon>
        <taxon>Embryophyta</taxon>
        <taxon>Tracheophyta</taxon>
        <taxon>Spermatophyta</taxon>
        <taxon>Magnoliopsida</taxon>
        <taxon>eudicotyledons</taxon>
        <taxon>Gunneridae</taxon>
        <taxon>Pentapetalae</taxon>
        <taxon>rosids</taxon>
        <taxon>fabids</taxon>
        <taxon>Cucurbitales</taxon>
        <taxon>Cucurbitaceae</taxon>
        <taxon>Benincaseae</taxon>
        <taxon>Cucumis</taxon>
    </lineage>
</organism>
<gene>
    <name evidence="2" type="ORF">E5676_scaffold767G00710</name>
    <name evidence="1" type="ORF">E6C27_scaffold386G00060</name>
</gene>
<dbReference type="EMBL" id="SSTD01020139">
    <property type="protein sequence ID" value="TYJ95566.1"/>
    <property type="molecule type" value="Genomic_DNA"/>
</dbReference>
<dbReference type="EMBL" id="SSTE01005687">
    <property type="protein sequence ID" value="KAA0060194.1"/>
    <property type="molecule type" value="Genomic_DNA"/>
</dbReference>
<proteinExistence type="predicted"/>
<evidence type="ECO:0000313" key="3">
    <source>
        <dbReference type="Proteomes" id="UP000321393"/>
    </source>
</evidence>